<evidence type="ECO:0000313" key="3">
    <source>
        <dbReference type="EMBL" id="XCB20282.1"/>
    </source>
</evidence>
<keyword evidence="2" id="KW-0472">Membrane</keyword>
<dbReference type="RefSeq" id="WP_353070734.1">
    <property type="nucleotide sequence ID" value="NZ_CP132937.1"/>
</dbReference>
<dbReference type="KEGG" id="tgi:RBB81_00225"/>
<reference evidence="3" key="1">
    <citation type="submission" date="2023-08" db="EMBL/GenBank/DDBJ databases">
        <authorList>
            <person name="Messyasz A."/>
            <person name="Mannisto M.K."/>
            <person name="Kerkhof L.J."/>
            <person name="Haggblom M."/>
        </authorList>
    </citation>
    <scope>NUCLEOTIDE SEQUENCE</scope>
    <source>
        <strain evidence="3">M8UP39</strain>
        <plasmid evidence="3">unnamed</plasmid>
    </source>
</reference>
<evidence type="ECO:0000256" key="1">
    <source>
        <dbReference type="SAM" id="Coils"/>
    </source>
</evidence>
<gene>
    <name evidence="3" type="ORF">RBB81_00225</name>
</gene>
<keyword evidence="1" id="KW-0175">Coiled coil</keyword>
<feature type="transmembrane region" description="Helical" evidence="2">
    <location>
        <begin position="14"/>
        <end position="32"/>
    </location>
</feature>
<protein>
    <submittedName>
        <fullName evidence="3">Uncharacterized protein</fullName>
    </submittedName>
</protein>
<feature type="coiled-coil region" evidence="1">
    <location>
        <begin position="84"/>
        <end position="118"/>
    </location>
</feature>
<dbReference type="AlphaFoldDB" id="A0AAU7YUI8"/>
<name>A0AAU7YUI8_9BACT</name>
<sequence>MQFEKIAPYLKDPLVLIGFFLFLGFLFCRYVIKQGIIPTLPATLGFRILRTILLYGFIIGLLLSALGFALKYQQIQAEAHAKAVDAAERKRKDDADIADRLKQEQLAQQRDIEEQRAQVARLNVELKRNLAVADQLRKNTIVMLGEFNSLSQVVRTPGIKILPILFPEKNLDIKIPDSNATAFADDAMDRLRDSGLLSNQLEVQKVTAAATAIAQTIDTTLSTIESLRDPSRQRYVFSENVWDTERAKIEKVVVADLSPYQTSYGNLVLLRANYDVLTQHYVEYLGELRAFFDPAKHQITRDGLRKILAKERYTYSLLVTYSKGLSDQMGQLKSLSDQLQNSSRPA</sequence>
<keyword evidence="3" id="KW-0614">Plasmid</keyword>
<feature type="transmembrane region" description="Helical" evidence="2">
    <location>
        <begin position="52"/>
        <end position="70"/>
    </location>
</feature>
<geneLocation type="plasmid" evidence="3">
    <name>unnamed</name>
</geneLocation>
<organism evidence="3">
    <name type="scientific">Tunturiibacter gelidiferens</name>
    <dbReference type="NCBI Taxonomy" id="3069689"/>
    <lineage>
        <taxon>Bacteria</taxon>
        <taxon>Pseudomonadati</taxon>
        <taxon>Acidobacteriota</taxon>
        <taxon>Terriglobia</taxon>
        <taxon>Terriglobales</taxon>
        <taxon>Acidobacteriaceae</taxon>
        <taxon>Tunturiibacter</taxon>
    </lineage>
</organism>
<dbReference type="EMBL" id="CP132937">
    <property type="protein sequence ID" value="XCB20282.1"/>
    <property type="molecule type" value="Genomic_DNA"/>
</dbReference>
<evidence type="ECO:0000256" key="2">
    <source>
        <dbReference type="SAM" id="Phobius"/>
    </source>
</evidence>
<reference evidence="3" key="2">
    <citation type="journal article" date="2024" name="Environ. Microbiol.">
        <title>Genome analysis and description of Tunturibacter gen. nov. expands the diversity of Terriglobia in tundra soils.</title>
        <authorList>
            <person name="Messyasz A."/>
            <person name="Mannisto M.K."/>
            <person name="Kerkhof L.J."/>
            <person name="Haggblom M.M."/>
        </authorList>
    </citation>
    <scope>NUCLEOTIDE SEQUENCE</scope>
    <source>
        <strain evidence="3">M8UP39</strain>
    </source>
</reference>
<keyword evidence="2" id="KW-0812">Transmembrane</keyword>
<accession>A0AAU7YUI8</accession>
<keyword evidence="2" id="KW-1133">Transmembrane helix</keyword>
<proteinExistence type="predicted"/>